<name>A0AAN6Q1J2_9PEZI</name>
<keyword evidence="2" id="KW-1185">Reference proteome</keyword>
<dbReference type="Proteomes" id="UP001305647">
    <property type="component" value="Unassembled WGS sequence"/>
</dbReference>
<reference evidence="1" key="1">
    <citation type="journal article" date="2023" name="Mol. Phylogenet. Evol.">
        <title>Genome-scale phylogeny and comparative genomics of the fungal order Sordariales.</title>
        <authorList>
            <person name="Hensen N."/>
            <person name="Bonometti L."/>
            <person name="Westerberg I."/>
            <person name="Brannstrom I.O."/>
            <person name="Guillou S."/>
            <person name="Cros-Aarteil S."/>
            <person name="Calhoun S."/>
            <person name="Haridas S."/>
            <person name="Kuo A."/>
            <person name="Mondo S."/>
            <person name="Pangilinan J."/>
            <person name="Riley R."/>
            <person name="LaButti K."/>
            <person name="Andreopoulos B."/>
            <person name="Lipzen A."/>
            <person name="Chen C."/>
            <person name="Yan M."/>
            <person name="Daum C."/>
            <person name="Ng V."/>
            <person name="Clum A."/>
            <person name="Steindorff A."/>
            <person name="Ohm R.A."/>
            <person name="Martin F."/>
            <person name="Silar P."/>
            <person name="Natvig D.O."/>
            <person name="Lalanne C."/>
            <person name="Gautier V."/>
            <person name="Ament-Velasquez S.L."/>
            <person name="Kruys A."/>
            <person name="Hutchinson M.I."/>
            <person name="Powell A.J."/>
            <person name="Barry K."/>
            <person name="Miller A.N."/>
            <person name="Grigoriev I.V."/>
            <person name="Debuchy R."/>
            <person name="Gladieux P."/>
            <person name="Hiltunen Thoren M."/>
            <person name="Johannesson H."/>
        </authorList>
    </citation>
    <scope>NUCLEOTIDE SEQUENCE</scope>
    <source>
        <strain evidence="1">CBS 757.83</strain>
    </source>
</reference>
<protein>
    <submittedName>
        <fullName evidence="1">Uncharacterized protein</fullName>
    </submittedName>
</protein>
<dbReference type="AlphaFoldDB" id="A0AAN6Q1J2"/>
<evidence type="ECO:0000313" key="1">
    <source>
        <dbReference type="EMBL" id="KAK4099286.1"/>
    </source>
</evidence>
<dbReference type="PANTHER" id="PTHR42085">
    <property type="entry name" value="F-BOX DOMAIN-CONTAINING PROTEIN"/>
    <property type="match status" value="1"/>
</dbReference>
<evidence type="ECO:0000313" key="2">
    <source>
        <dbReference type="Proteomes" id="UP001305647"/>
    </source>
</evidence>
<organism evidence="1 2">
    <name type="scientific">Parathielavia hyrcaniae</name>
    <dbReference type="NCBI Taxonomy" id="113614"/>
    <lineage>
        <taxon>Eukaryota</taxon>
        <taxon>Fungi</taxon>
        <taxon>Dikarya</taxon>
        <taxon>Ascomycota</taxon>
        <taxon>Pezizomycotina</taxon>
        <taxon>Sordariomycetes</taxon>
        <taxon>Sordariomycetidae</taxon>
        <taxon>Sordariales</taxon>
        <taxon>Chaetomiaceae</taxon>
        <taxon>Parathielavia</taxon>
    </lineage>
</organism>
<dbReference type="EMBL" id="MU863650">
    <property type="protein sequence ID" value="KAK4099286.1"/>
    <property type="molecule type" value="Genomic_DNA"/>
</dbReference>
<reference evidence="1" key="2">
    <citation type="submission" date="2023-05" db="EMBL/GenBank/DDBJ databases">
        <authorList>
            <consortium name="Lawrence Berkeley National Laboratory"/>
            <person name="Steindorff A."/>
            <person name="Hensen N."/>
            <person name="Bonometti L."/>
            <person name="Westerberg I."/>
            <person name="Brannstrom I.O."/>
            <person name="Guillou S."/>
            <person name="Cros-Aarteil S."/>
            <person name="Calhoun S."/>
            <person name="Haridas S."/>
            <person name="Kuo A."/>
            <person name="Mondo S."/>
            <person name="Pangilinan J."/>
            <person name="Riley R."/>
            <person name="Labutti K."/>
            <person name="Andreopoulos B."/>
            <person name="Lipzen A."/>
            <person name="Chen C."/>
            <person name="Yanf M."/>
            <person name="Daum C."/>
            <person name="Ng V."/>
            <person name="Clum A."/>
            <person name="Ohm R."/>
            <person name="Martin F."/>
            <person name="Silar P."/>
            <person name="Natvig D."/>
            <person name="Lalanne C."/>
            <person name="Gautier V."/>
            <person name="Ament-Velasquez S.L."/>
            <person name="Kruys A."/>
            <person name="Hutchinson M.I."/>
            <person name="Powell A.J."/>
            <person name="Barry K."/>
            <person name="Miller A.N."/>
            <person name="Grigoriev I.V."/>
            <person name="Debuchy R."/>
            <person name="Gladieux P."/>
            <person name="Thoren M.H."/>
            <person name="Johannesson H."/>
        </authorList>
    </citation>
    <scope>NUCLEOTIDE SEQUENCE</scope>
    <source>
        <strain evidence="1">CBS 757.83</strain>
    </source>
</reference>
<gene>
    <name evidence="1" type="ORF">N658DRAFT_430225</name>
</gene>
<comment type="caution">
    <text evidence="1">The sequence shown here is derived from an EMBL/GenBank/DDBJ whole genome shotgun (WGS) entry which is preliminary data.</text>
</comment>
<sequence>MVDQRLQYEHEPDETGPPVILARHQEPTLATARNRPTPLLRLPPLVRQRIYLYIGLASWDRGPYIFDLHGPARESSNPWDLWRPNPSTFHGLLLSCRAIHTEAAALLYSANRFVVCCTGPGSFTPLLALTPLALSSLAALKIILNQASCHHRRRCLDNDRDCCLYPRSVRLPCEPFKYHHRKHQFPLLSPTPESRGDDDSVDPLAATQALLDEWHSTARYLSSSVIPSRLELSLVCDIDPGHDKAVDLANSVLEPLRLFPTLRSCHIRLGKTPDPRLNQVAQDAVLRRRGIVAPYWKPPAAKLRVSFVTLPCELRLRILEFTNVVTPSKEVWWSRHHQRYSWSDIGAGTMCLKETWSCQFSECWYRSGTLARIGTGLSIGCFCRRRHAAFSDTCTCWAPPTALFLVCRALCQDAQLVFFSTNRFIIYDFKSFPPWELQNTSLDSNDLAYDYPYDRLAASQFLRDVIPAHCLAHLRFLELVFPPYFPRNWPPTDHQAMRHWRETVAWLRDKINGPALTLRVVAAEFGDWTPDHYIETITAEEGDVIHRAHIDLLQPLKQLAQGPDDLRLAAFYADLPYPWQWTEDATHRLEEEDGQAWLQGRKRVVKESAERLVLGDCRYGGQYADGKEEPGQSLWKHVVYDHA</sequence>
<proteinExistence type="predicted"/>
<accession>A0AAN6Q1J2</accession>
<dbReference type="PANTHER" id="PTHR42085:SF6">
    <property type="entry name" value="F-BOX DOMAIN-CONTAINING PROTEIN"/>
    <property type="match status" value="1"/>
</dbReference>
<dbReference type="InterPro" id="IPR038883">
    <property type="entry name" value="AN11006-like"/>
</dbReference>